<accession>A0ABP8JT69</accession>
<dbReference type="RefSeq" id="WP_344997196.1">
    <property type="nucleotide sequence ID" value="NZ_BAABFR010000044.1"/>
</dbReference>
<proteinExistence type="predicted"/>
<reference evidence="2" key="1">
    <citation type="journal article" date="2019" name="Int. J. Syst. Evol. Microbiol.">
        <title>The Global Catalogue of Microorganisms (GCM) 10K type strain sequencing project: providing services to taxonomists for standard genome sequencing and annotation.</title>
        <authorList>
            <consortium name="The Broad Institute Genomics Platform"/>
            <consortium name="The Broad Institute Genome Sequencing Center for Infectious Disease"/>
            <person name="Wu L."/>
            <person name="Ma J."/>
        </authorList>
    </citation>
    <scope>NUCLEOTIDE SEQUENCE [LARGE SCALE GENOMIC DNA]</scope>
    <source>
        <strain evidence="2">JCM 17688</strain>
    </source>
</reference>
<dbReference type="EMBL" id="BAABFR010000044">
    <property type="protein sequence ID" value="GAA4395689.1"/>
    <property type="molecule type" value="Genomic_DNA"/>
</dbReference>
<organism evidence="1 2">
    <name type="scientific">Tsukamurella soli</name>
    <dbReference type="NCBI Taxonomy" id="644556"/>
    <lineage>
        <taxon>Bacteria</taxon>
        <taxon>Bacillati</taxon>
        <taxon>Actinomycetota</taxon>
        <taxon>Actinomycetes</taxon>
        <taxon>Mycobacteriales</taxon>
        <taxon>Tsukamurellaceae</taxon>
        <taxon>Tsukamurella</taxon>
    </lineage>
</organism>
<evidence type="ECO:0000313" key="2">
    <source>
        <dbReference type="Proteomes" id="UP001500635"/>
    </source>
</evidence>
<sequence length="106" mass="11610">MTDSTCGSDRVKRSDTVLAYDGRELTVEFTHEPGQGVAADAEARKLADSAARSFGYYEASVITSISSRPTAAFVRTTWRFALPSRTRAQILADDPWLAAHEAEEAR</sequence>
<gene>
    <name evidence="1" type="ORF">GCM10023147_29220</name>
</gene>
<evidence type="ECO:0000313" key="1">
    <source>
        <dbReference type="EMBL" id="GAA4395689.1"/>
    </source>
</evidence>
<keyword evidence="2" id="KW-1185">Reference proteome</keyword>
<comment type="caution">
    <text evidence="1">The sequence shown here is derived from an EMBL/GenBank/DDBJ whole genome shotgun (WGS) entry which is preliminary data.</text>
</comment>
<dbReference type="Proteomes" id="UP001500635">
    <property type="component" value="Unassembled WGS sequence"/>
</dbReference>
<protein>
    <submittedName>
        <fullName evidence="1">Uncharacterized protein</fullName>
    </submittedName>
</protein>
<name>A0ABP8JT69_9ACTN</name>